<dbReference type="RefSeq" id="WP_231513445.1">
    <property type="nucleotide sequence ID" value="NZ_JAUFSA010000003.1"/>
</dbReference>
<dbReference type="InterPro" id="IPR032018">
    <property type="entry name" value="LppA/LppB/LprP"/>
</dbReference>
<evidence type="ECO:0000256" key="1">
    <source>
        <dbReference type="ARBA" id="ARBA00004193"/>
    </source>
</evidence>
<comment type="subcellular location">
    <subcellularLocation>
        <location evidence="1">Cell membrane</location>
        <topology evidence="1">Lipid-anchor</topology>
    </subcellularLocation>
</comment>
<evidence type="ECO:0000256" key="5">
    <source>
        <dbReference type="ARBA" id="ARBA00023139"/>
    </source>
</evidence>
<evidence type="ECO:0000256" key="6">
    <source>
        <dbReference type="ARBA" id="ARBA00023288"/>
    </source>
</evidence>
<evidence type="ECO:0000256" key="2">
    <source>
        <dbReference type="ARBA" id="ARBA00022475"/>
    </source>
</evidence>
<keyword evidence="6 8" id="KW-0449">Lipoprotein</keyword>
<evidence type="ECO:0000256" key="7">
    <source>
        <dbReference type="SAM" id="MobiDB-lite"/>
    </source>
</evidence>
<keyword evidence="5" id="KW-0564">Palmitate</keyword>
<keyword evidence="4" id="KW-0472">Membrane</keyword>
<dbReference type="AlphaFoldDB" id="A0AAJ1S851"/>
<reference evidence="8" key="1">
    <citation type="submission" date="2023-06" db="EMBL/GenBank/DDBJ databases">
        <title>Identification of two novel mycobacterium reveal diversities and complexities of Mycobacterium gordonae clade.</title>
        <authorList>
            <person name="Matsumoto Y."/>
            <person name="Nakamura S."/>
            <person name="Motooka D."/>
            <person name="Fukushima K."/>
        </authorList>
    </citation>
    <scope>NUCLEOTIDE SEQUENCE</scope>
    <source>
        <strain evidence="8">TY812</strain>
    </source>
</reference>
<evidence type="ECO:0000256" key="3">
    <source>
        <dbReference type="ARBA" id="ARBA00022729"/>
    </source>
</evidence>
<evidence type="ECO:0000313" key="8">
    <source>
        <dbReference type="EMBL" id="MDP7738960.1"/>
    </source>
</evidence>
<name>A0AAJ1S851_9MYCO</name>
<proteinExistence type="predicted"/>
<dbReference type="Pfam" id="PF16708">
    <property type="entry name" value="LppA"/>
    <property type="match status" value="1"/>
</dbReference>
<dbReference type="Gene3D" id="3.30.2030.20">
    <property type="match status" value="1"/>
</dbReference>
<organism evidence="8 9">
    <name type="scientific">Mycobacterium paragordonae</name>
    <dbReference type="NCBI Taxonomy" id="1389713"/>
    <lineage>
        <taxon>Bacteria</taxon>
        <taxon>Bacillati</taxon>
        <taxon>Actinomycetota</taxon>
        <taxon>Actinomycetes</taxon>
        <taxon>Mycobacteriales</taxon>
        <taxon>Mycobacteriaceae</taxon>
        <taxon>Mycobacterium</taxon>
    </lineage>
</organism>
<feature type="region of interest" description="Disordered" evidence="7">
    <location>
        <begin position="129"/>
        <end position="156"/>
    </location>
</feature>
<protein>
    <submittedName>
        <fullName evidence="8">LppA family lipoprotein</fullName>
    </submittedName>
</protein>
<comment type="caution">
    <text evidence="8">The sequence shown here is derived from an EMBL/GenBank/DDBJ whole genome shotgun (WGS) entry which is preliminary data.</text>
</comment>
<evidence type="ECO:0000256" key="4">
    <source>
        <dbReference type="ARBA" id="ARBA00023136"/>
    </source>
</evidence>
<dbReference type="EMBL" id="JAUFSA010000003">
    <property type="protein sequence ID" value="MDP7738960.1"/>
    <property type="molecule type" value="Genomic_DNA"/>
</dbReference>
<dbReference type="Proteomes" id="UP001229081">
    <property type="component" value="Unassembled WGS sequence"/>
</dbReference>
<accession>A0AAJ1S851</accession>
<keyword evidence="2" id="KW-1003">Cell membrane</keyword>
<dbReference type="GO" id="GO:0005886">
    <property type="term" value="C:plasma membrane"/>
    <property type="evidence" value="ECO:0007669"/>
    <property type="project" value="UniProtKB-SubCell"/>
</dbReference>
<dbReference type="PROSITE" id="PS51257">
    <property type="entry name" value="PROKAR_LIPOPROTEIN"/>
    <property type="match status" value="1"/>
</dbReference>
<evidence type="ECO:0000313" key="9">
    <source>
        <dbReference type="Proteomes" id="UP001229081"/>
    </source>
</evidence>
<sequence length="219" mass="23372">MTRLAAALLAVTLVVTGCIKRTTINPDANPGRSELDRLQVMVNARPDLEAVEQQLGNLDAAIRATIAKQSPRSHFSTMTAGHLRNGCRDPFTRNIGRQVNSDMFFVEPPPSPAQWLQIVTELAPVFTTAGFTPDNSSPSSPPLPEGAANDSQSRGDGATIKLVNGVAGSPLDYSFDTGCHLPASWRTAPPLPDLRPSNDPNVHYPYLYGSPGGRSADAN</sequence>
<keyword evidence="3" id="KW-0732">Signal</keyword>
<gene>
    <name evidence="8" type="ORF">QXL92_29955</name>
</gene>
<feature type="region of interest" description="Disordered" evidence="7">
    <location>
        <begin position="185"/>
        <end position="219"/>
    </location>
</feature>